<accession>A0ABS8SPG9</accession>
<keyword evidence="3" id="KW-1185">Reference proteome</keyword>
<dbReference type="EMBL" id="JACEIK010000677">
    <property type="protein sequence ID" value="MCD7460793.1"/>
    <property type="molecule type" value="Genomic_DNA"/>
</dbReference>
<evidence type="ECO:0000256" key="1">
    <source>
        <dbReference type="SAM" id="Coils"/>
    </source>
</evidence>
<comment type="caution">
    <text evidence="2">The sequence shown here is derived from an EMBL/GenBank/DDBJ whole genome shotgun (WGS) entry which is preliminary data.</text>
</comment>
<keyword evidence="1" id="KW-0175">Coiled coil</keyword>
<name>A0ABS8SPG9_DATST</name>
<feature type="coiled-coil region" evidence="1">
    <location>
        <begin position="102"/>
        <end position="129"/>
    </location>
</feature>
<dbReference type="Proteomes" id="UP000823775">
    <property type="component" value="Unassembled WGS sequence"/>
</dbReference>
<evidence type="ECO:0000313" key="2">
    <source>
        <dbReference type="EMBL" id="MCD7460793.1"/>
    </source>
</evidence>
<protein>
    <submittedName>
        <fullName evidence="2">Rho GTPase-activating protein 5</fullName>
    </submittedName>
</protein>
<dbReference type="PANTHER" id="PTHR46265:SF2">
    <property type="entry name" value="RHO GTPASE-ACTIVATING PROTEIN 7"/>
    <property type="match status" value="1"/>
</dbReference>
<proteinExistence type="predicted"/>
<dbReference type="InterPro" id="IPR052799">
    <property type="entry name" value="Rho_GAP_Regulators"/>
</dbReference>
<dbReference type="PANTHER" id="PTHR46265">
    <property type="entry name" value="RHO GTPASE-ACTIVATING PROTEIN 7"/>
    <property type="match status" value="1"/>
</dbReference>
<sequence>MSRAEITILEAETMLASIFCGSTVEDMRNVKGQVLTSGASSRQPARKLFLNTTLSDSKSTEASTSLSLDELGAIDSPCGPSTSRAIEAMDYGRHPSAASSTLIELTTRLDFFKERRSQLMEQLHNLDLNYGSTSQDFMYKPSSPPWN</sequence>
<evidence type="ECO:0000313" key="3">
    <source>
        <dbReference type="Proteomes" id="UP000823775"/>
    </source>
</evidence>
<gene>
    <name evidence="2" type="primary">ARHGAP5_2</name>
    <name evidence="2" type="ORF">HAX54_044429</name>
</gene>
<reference evidence="2 3" key="1">
    <citation type="journal article" date="2021" name="BMC Genomics">
        <title>Datura genome reveals duplications of psychoactive alkaloid biosynthetic genes and high mutation rate following tissue culture.</title>
        <authorList>
            <person name="Rajewski A."/>
            <person name="Carter-House D."/>
            <person name="Stajich J."/>
            <person name="Litt A."/>
        </authorList>
    </citation>
    <scope>NUCLEOTIDE SEQUENCE [LARGE SCALE GENOMIC DNA]</scope>
    <source>
        <strain evidence="2">AR-01</strain>
    </source>
</reference>
<organism evidence="2 3">
    <name type="scientific">Datura stramonium</name>
    <name type="common">Jimsonweed</name>
    <name type="synonym">Common thornapple</name>
    <dbReference type="NCBI Taxonomy" id="4076"/>
    <lineage>
        <taxon>Eukaryota</taxon>
        <taxon>Viridiplantae</taxon>
        <taxon>Streptophyta</taxon>
        <taxon>Embryophyta</taxon>
        <taxon>Tracheophyta</taxon>
        <taxon>Spermatophyta</taxon>
        <taxon>Magnoliopsida</taxon>
        <taxon>eudicotyledons</taxon>
        <taxon>Gunneridae</taxon>
        <taxon>Pentapetalae</taxon>
        <taxon>asterids</taxon>
        <taxon>lamiids</taxon>
        <taxon>Solanales</taxon>
        <taxon>Solanaceae</taxon>
        <taxon>Solanoideae</taxon>
        <taxon>Datureae</taxon>
        <taxon>Datura</taxon>
    </lineage>
</organism>